<reference evidence="2 3" key="1">
    <citation type="submission" date="2021-06" db="EMBL/GenBank/DDBJ databases">
        <authorList>
            <person name="Palmer J.M."/>
        </authorList>
    </citation>
    <scope>NUCLEOTIDE SEQUENCE [LARGE SCALE GENOMIC DNA]</scope>
    <source>
        <strain evidence="2 3">GA_2019</strain>
        <tissue evidence="2">Muscle</tissue>
    </source>
</reference>
<name>A0ABV0PTB6_9TELE</name>
<accession>A0ABV0PTB6</accession>
<proteinExistence type="predicted"/>
<dbReference type="Proteomes" id="UP001476798">
    <property type="component" value="Unassembled WGS sequence"/>
</dbReference>
<evidence type="ECO:0000313" key="3">
    <source>
        <dbReference type="Proteomes" id="UP001476798"/>
    </source>
</evidence>
<keyword evidence="3" id="KW-1185">Reference proteome</keyword>
<comment type="caution">
    <text evidence="2">The sequence shown here is derived from an EMBL/GenBank/DDBJ whole genome shotgun (WGS) entry which is preliminary data.</text>
</comment>
<feature type="region of interest" description="Disordered" evidence="1">
    <location>
        <begin position="1"/>
        <end position="32"/>
    </location>
</feature>
<dbReference type="EMBL" id="JAHRIO010084619">
    <property type="protein sequence ID" value="MEQ2186582.1"/>
    <property type="molecule type" value="Genomic_DNA"/>
</dbReference>
<evidence type="ECO:0000313" key="2">
    <source>
        <dbReference type="EMBL" id="MEQ2186582.1"/>
    </source>
</evidence>
<gene>
    <name evidence="2" type="ORF">GOODEAATRI_030114</name>
</gene>
<feature type="compositionally biased region" description="Low complexity" evidence="1">
    <location>
        <begin position="1"/>
        <end position="13"/>
    </location>
</feature>
<evidence type="ECO:0000256" key="1">
    <source>
        <dbReference type="SAM" id="MobiDB-lite"/>
    </source>
</evidence>
<sequence length="113" mass="12113">MINGLNLLSSLSSPQRPRSAFHYKQSSTHSSTPSVVSYIVTTAALGQTDRSEAAIQLAPPGPLVTISRQGGWSVLPKDTMTETDRAVEPATDRLQDKPLTPEPQPAQCSCFSC</sequence>
<organism evidence="2 3">
    <name type="scientific">Goodea atripinnis</name>
    <dbReference type="NCBI Taxonomy" id="208336"/>
    <lineage>
        <taxon>Eukaryota</taxon>
        <taxon>Metazoa</taxon>
        <taxon>Chordata</taxon>
        <taxon>Craniata</taxon>
        <taxon>Vertebrata</taxon>
        <taxon>Euteleostomi</taxon>
        <taxon>Actinopterygii</taxon>
        <taxon>Neopterygii</taxon>
        <taxon>Teleostei</taxon>
        <taxon>Neoteleostei</taxon>
        <taxon>Acanthomorphata</taxon>
        <taxon>Ovalentaria</taxon>
        <taxon>Atherinomorphae</taxon>
        <taxon>Cyprinodontiformes</taxon>
        <taxon>Goodeidae</taxon>
        <taxon>Goodea</taxon>
    </lineage>
</organism>
<protein>
    <submittedName>
        <fullName evidence="2">Uncharacterized protein</fullName>
    </submittedName>
</protein>